<dbReference type="AlphaFoldDB" id="A0AA45L807"/>
<gene>
    <name evidence="1" type="ORF">KCV87_02505</name>
</gene>
<reference evidence="1" key="1">
    <citation type="submission" date="2021-04" db="EMBL/GenBank/DDBJ databases">
        <title>Genomic sequence of Actinosynnema pretiosum subsp. pretiosum ATCC 31280 (C-14919).</title>
        <authorList>
            <person name="Bai L."/>
            <person name="Wang X."/>
            <person name="Xiao Y."/>
        </authorList>
    </citation>
    <scope>NUCLEOTIDE SEQUENCE</scope>
    <source>
        <strain evidence="1">ATCC 31280</strain>
    </source>
</reference>
<organism evidence="1 2">
    <name type="scientific">Actinosynnema pretiosum subsp. pretiosum</name>
    <dbReference type="NCBI Taxonomy" id="103721"/>
    <lineage>
        <taxon>Bacteria</taxon>
        <taxon>Bacillati</taxon>
        <taxon>Actinomycetota</taxon>
        <taxon>Actinomycetes</taxon>
        <taxon>Pseudonocardiales</taxon>
        <taxon>Pseudonocardiaceae</taxon>
        <taxon>Actinosynnema</taxon>
    </lineage>
</organism>
<proteinExistence type="predicted"/>
<dbReference type="EMBL" id="CP073249">
    <property type="protein sequence ID" value="QUF05017.1"/>
    <property type="molecule type" value="Genomic_DNA"/>
</dbReference>
<sequence length="67" mass="7426">MTSRWSTWCRSSGKHAQAVSRGEAEVVEVAGTLVRRTRHPRPLLRAADARGKAVIAELRERCGRRAG</sequence>
<dbReference type="Proteomes" id="UP000677152">
    <property type="component" value="Chromosome"/>
</dbReference>
<evidence type="ECO:0000313" key="1">
    <source>
        <dbReference type="EMBL" id="QUF05017.1"/>
    </source>
</evidence>
<name>A0AA45L807_9PSEU</name>
<evidence type="ECO:0000313" key="2">
    <source>
        <dbReference type="Proteomes" id="UP000677152"/>
    </source>
</evidence>
<protein>
    <submittedName>
        <fullName evidence="1">Uncharacterized protein</fullName>
    </submittedName>
</protein>
<accession>A0AA45L807</accession>